<protein>
    <recommendedName>
        <fullName evidence="3">Cullin family profile domain-containing protein</fullName>
    </recommendedName>
</protein>
<reference evidence="1 2" key="1">
    <citation type="submission" date="2020-07" db="EMBL/GenBank/DDBJ databases">
        <title>The yeast mating-type switching endonuclease HO is a domesticated member of an unorthodox homing genetic element family.</title>
        <authorList>
            <person name="Coughlan A.Y."/>
            <person name="Lombardi L."/>
            <person name="Braun-Galleani S."/>
            <person name="Martos A.R."/>
            <person name="Galeote V."/>
            <person name="Bigey F."/>
            <person name="Dequin S."/>
            <person name="Byrne K.P."/>
            <person name="Wolfe K.H."/>
        </authorList>
    </citation>
    <scope>NUCLEOTIDE SEQUENCE [LARGE SCALE GENOMIC DNA]</scope>
    <source>
        <strain evidence="1 2">NRRL Y-6702</strain>
    </source>
</reference>
<dbReference type="InterPro" id="IPR036317">
    <property type="entry name" value="Cullin_homology_sf"/>
</dbReference>
<name>A0A7H9B0V6_ZYGMR</name>
<sequence>MSTTTAVMSYRELLHEILFTKDGNTQRASRKLYQLLSFILEEYQKTRNPKRTKDQILRLASPLKSGFRSLSIRCNNVERGELSFSEFFLIAYQEYMARMQNLVESIQLLDSYTENEEKVSLVQTLQSFFMQQALDISLEAYMELCGDYISGNKKCKRDLLLIHDVIYQYIILNIDEASFRRSPFVQRFFNMGAIYMQAWVSNSMKRDFVDIYRTYRNTLDLLAIINQEKRQDSGFKLMFDNDIKSFLNSLNNIVLQADVINFLDTFTSQSDGQRTTLFKDYFKEVRPIIFMGNNFDQLLVSIILSDYFKANVNVSKNDTCLIQVEMRTEFEKSIQNAETFHKELLCYLDKHFKNDFKRRKGLHSATASATDVLWVNAMSSLIVYYIPKRSLFLKRFLREGLFRQMLMLNTKFPSFYEDANSLEHSLIHNINEAIPSDMYFIRRLLESGTETLKDVSELDNCTTKLNRLYVSKQLADELSLPSGNQEEPLWPTKELKKQWQKEMLHCRLQGKKLHGLFMMHVVSVSTPIRLPNGRKLTLLCDLTAASILYQFNEYDNITQSNLIAKLRNKDVALSLHRLLECEVLTKSQMELKINESFQAPPEVSRSGILRII</sequence>
<dbReference type="RefSeq" id="XP_037143845.1">
    <property type="nucleotide sequence ID" value="XM_037287950.1"/>
</dbReference>
<evidence type="ECO:0000313" key="2">
    <source>
        <dbReference type="Proteomes" id="UP000509704"/>
    </source>
</evidence>
<dbReference type="GeneID" id="59235815"/>
<dbReference type="OrthoDB" id="4045473at2759"/>
<evidence type="ECO:0008006" key="3">
    <source>
        <dbReference type="Google" id="ProtNLM"/>
    </source>
</evidence>
<dbReference type="SUPFAM" id="SSF75632">
    <property type="entry name" value="Cullin homology domain"/>
    <property type="match status" value="1"/>
</dbReference>
<proteinExistence type="predicted"/>
<dbReference type="KEGG" id="zmk:HG535_0C04710"/>
<dbReference type="AlphaFoldDB" id="A0A7H9B0V6"/>
<evidence type="ECO:0000313" key="1">
    <source>
        <dbReference type="EMBL" id="QLG72117.1"/>
    </source>
</evidence>
<organism evidence="1 2">
    <name type="scientific">Zygotorulaspora mrakii</name>
    <name type="common">Zygosaccharomyces mrakii</name>
    <dbReference type="NCBI Taxonomy" id="42260"/>
    <lineage>
        <taxon>Eukaryota</taxon>
        <taxon>Fungi</taxon>
        <taxon>Dikarya</taxon>
        <taxon>Ascomycota</taxon>
        <taxon>Saccharomycotina</taxon>
        <taxon>Saccharomycetes</taxon>
        <taxon>Saccharomycetales</taxon>
        <taxon>Saccharomycetaceae</taxon>
        <taxon>Zygotorulaspora</taxon>
    </lineage>
</organism>
<dbReference type="EMBL" id="CP058606">
    <property type="protein sequence ID" value="QLG72117.1"/>
    <property type="molecule type" value="Genomic_DNA"/>
</dbReference>
<keyword evidence="2" id="KW-1185">Reference proteome</keyword>
<gene>
    <name evidence="1" type="ORF">HG535_0C04710</name>
</gene>
<accession>A0A7H9B0V6</accession>
<dbReference type="Gene3D" id="3.30.230.130">
    <property type="entry name" value="Cullin, Chain C, Domain 2"/>
    <property type="match status" value="1"/>
</dbReference>
<dbReference type="Proteomes" id="UP000509704">
    <property type="component" value="Chromosome 3"/>
</dbReference>